<name>A0A2P4Z9W7_9HYPO</name>
<dbReference type="PANTHER" id="PTHR43735">
    <property type="entry name" value="APOPTOSIS-INDUCING FACTOR 1"/>
    <property type="match status" value="1"/>
</dbReference>
<dbReference type="Gene3D" id="3.50.50.100">
    <property type="match status" value="1"/>
</dbReference>
<reference evidence="2 3" key="1">
    <citation type="journal article" date="2016" name="Genome Announc.">
        <title>Draft Whole-Genome Sequence of Trichoderma gamsii T6085, a Promising Biocontrol Agent of Fusarium Head Blight on Wheat.</title>
        <authorList>
            <person name="Baroncelli R."/>
            <person name="Zapparata A."/>
            <person name="Piaggeschi G."/>
            <person name="Sarrocco S."/>
            <person name="Vannacci G."/>
        </authorList>
    </citation>
    <scope>NUCLEOTIDE SEQUENCE [LARGE SCALE GENOMIC DNA]</scope>
    <source>
        <strain evidence="2 3">T6085</strain>
    </source>
</reference>
<dbReference type="Pfam" id="PF07992">
    <property type="entry name" value="Pyr_redox_2"/>
    <property type="match status" value="1"/>
</dbReference>
<dbReference type="InterPro" id="IPR036188">
    <property type="entry name" value="FAD/NAD-bd_sf"/>
</dbReference>
<dbReference type="Proteomes" id="UP000054821">
    <property type="component" value="Unassembled WGS sequence"/>
</dbReference>
<proteinExistence type="predicted"/>
<gene>
    <name evidence="2" type="ORF">TGAM01_v210050</name>
</gene>
<dbReference type="STRING" id="398673.A0A2P4Z9W7"/>
<dbReference type="GO" id="GO:0005737">
    <property type="term" value="C:cytoplasm"/>
    <property type="evidence" value="ECO:0007669"/>
    <property type="project" value="TreeGrafter"/>
</dbReference>
<dbReference type="PRINTS" id="PR00411">
    <property type="entry name" value="PNDRDTASEI"/>
</dbReference>
<keyword evidence="3" id="KW-1185">Reference proteome</keyword>
<dbReference type="InterPro" id="IPR023753">
    <property type="entry name" value="FAD/NAD-binding_dom"/>
</dbReference>
<organism evidence="2 3">
    <name type="scientific">Trichoderma gamsii</name>
    <dbReference type="NCBI Taxonomy" id="398673"/>
    <lineage>
        <taxon>Eukaryota</taxon>
        <taxon>Fungi</taxon>
        <taxon>Dikarya</taxon>
        <taxon>Ascomycota</taxon>
        <taxon>Pezizomycotina</taxon>
        <taxon>Sordariomycetes</taxon>
        <taxon>Hypocreomycetidae</taxon>
        <taxon>Hypocreales</taxon>
        <taxon>Hypocreaceae</taxon>
        <taxon>Trichoderma</taxon>
    </lineage>
</organism>
<feature type="domain" description="FAD/NAD(P)-binding" evidence="1">
    <location>
        <begin position="117"/>
        <end position="439"/>
    </location>
</feature>
<dbReference type="SUPFAM" id="SSF51905">
    <property type="entry name" value="FAD/NAD(P)-binding domain"/>
    <property type="match status" value="1"/>
</dbReference>
<dbReference type="GeneID" id="29988865"/>
<sequence length="532" mass="57497">MNYAVPLAALKSQSPCIGAFSARAARRHIAAQLLSPSKPSIRWRTTVCISNPPLASSITQINSSRLSLSFPSAVQHQLQLQLRPIHSSSSRQFASESSAIPHQTTMGSIPDSAPVVRVFIAGGSYAGLSAAVNLLDLGDGLSPRMAHERYQHHPSVPKVKFHITIADERDGYYHLIGSPLALADSEYAKKAWVKFQDIPGLQLPNVKFVQGSVSSVDCEAKTATVVDSITKETITHQYDYFVTATGLRRVWPVVPQSLTRKQYLIEVEEQISALDGARDGVVIVGGGACGIEMAAELKLVKPHLQVTLVHSRDKLMSSEPLPDECKDKSLEMVKEAGVEVLMNHRLASSNKVVAPDGASKYEVEFTNGHKMAASQVIMALSKSISTASYLPSSATDSDGLVKIIPNMSFETGTPNAASHFCAGDVTKWSGIKRCGAAMHGGHYIAYNIHQSVLKQVVADHQPKFQELQEIPPMIGLAVGKNAVAYGPDVGVVTGPEVMEAYFRDDLGWAICWNYMQLGNQGPDVKTLETKSS</sequence>
<evidence type="ECO:0000259" key="1">
    <source>
        <dbReference type="Pfam" id="PF07992"/>
    </source>
</evidence>
<comment type="caution">
    <text evidence="2">The sequence shown here is derived from an EMBL/GenBank/DDBJ whole genome shotgun (WGS) entry which is preliminary data.</text>
</comment>
<evidence type="ECO:0000313" key="3">
    <source>
        <dbReference type="Proteomes" id="UP000054821"/>
    </source>
</evidence>
<evidence type="ECO:0000313" key="2">
    <source>
        <dbReference type="EMBL" id="PON21094.1"/>
    </source>
</evidence>
<accession>A0A2P4Z9W7</accession>
<dbReference type="AlphaFoldDB" id="A0A2P4Z9W7"/>
<dbReference type="EMBL" id="JPDN02000055">
    <property type="protein sequence ID" value="PON21094.1"/>
    <property type="molecule type" value="Genomic_DNA"/>
</dbReference>
<dbReference type="GO" id="GO:0004174">
    <property type="term" value="F:electron-transferring-flavoprotein dehydrogenase activity"/>
    <property type="evidence" value="ECO:0007669"/>
    <property type="project" value="TreeGrafter"/>
</dbReference>
<dbReference type="PANTHER" id="PTHR43735:SF24">
    <property type="entry name" value="NUCLEOTIDE-DISULPHIDE OXIDOREDUCTASE AMID-LIKE, PUTATIVE (AFU_ORTHOLOGUE AFUA_1G17180)-RELATED"/>
    <property type="match status" value="1"/>
</dbReference>
<dbReference type="GO" id="GO:0050660">
    <property type="term" value="F:flavin adenine dinucleotide binding"/>
    <property type="evidence" value="ECO:0007669"/>
    <property type="project" value="TreeGrafter"/>
</dbReference>
<protein>
    <recommendedName>
        <fullName evidence="1">FAD/NAD(P)-binding domain-containing protein</fullName>
    </recommendedName>
</protein>
<dbReference type="RefSeq" id="XP_018657991.1">
    <property type="nucleotide sequence ID" value="XM_018808782.1"/>
</dbReference>
<dbReference type="PRINTS" id="PR00368">
    <property type="entry name" value="FADPNR"/>
</dbReference>